<feature type="compositionally biased region" description="Basic and acidic residues" evidence="1">
    <location>
        <begin position="234"/>
        <end position="248"/>
    </location>
</feature>
<dbReference type="InterPro" id="IPR031722">
    <property type="entry name" value="Coilin_N"/>
</dbReference>
<comment type="caution">
    <text evidence="3">The sequence shown here is derived from an EMBL/GenBank/DDBJ whole genome shotgun (WGS) entry which is preliminary data.</text>
</comment>
<dbReference type="Proteomes" id="UP001219518">
    <property type="component" value="Unassembled WGS sequence"/>
</dbReference>
<feature type="region of interest" description="Disordered" evidence="1">
    <location>
        <begin position="147"/>
        <end position="169"/>
    </location>
</feature>
<reference evidence="3" key="1">
    <citation type="submission" date="2021-07" db="EMBL/GenBank/DDBJ databases">
        <authorList>
            <person name="Catto M.A."/>
            <person name="Jacobson A."/>
            <person name="Kennedy G."/>
            <person name="Labadie P."/>
            <person name="Hunt B.G."/>
            <person name="Srinivasan R."/>
        </authorList>
    </citation>
    <scope>NUCLEOTIDE SEQUENCE</scope>
    <source>
        <strain evidence="3">PL_HMW_Pooled</strain>
        <tissue evidence="3">Head</tissue>
    </source>
</reference>
<name>A0AAE1HJD0_9NEOP</name>
<feature type="domain" description="Coilin N-terminal" evidence="2">
    <location>
        <begin position="9"/>
        <end position="112"/>
    </location>
</feature>
<proteinExistence type="predicted"/>
<evidence type="ECO:0000313" key="3">
    <source>
        <dbReference type="EMBL" id="KAK3922435.1"/>
    </source>
</evidence>
<sequence length="466" mass="52038">MNGIRVWLDMSALFSGARQQSCVFVNHDKQQTVRDVEDHIRRLFVIDGPFYLLNDGYYLPPSESSFLLRDNDTLSIIRESELEILNEKIQRKSPPDSIQTDMEASRSLEKNKVPNAPASAQNTELVQLKSKNCPFEDIRTDPLNAGRAAVQESAQSLKERSPATQLPLKDQLSHQHLVGKLSASLETSTKELSPSMPASNGNVSKTLGDNDVDTNSETDSGMKRKRIRRRKKKPSQDMESEPKPKEPRQSPYILNKYIQGVSHILNTSIAVSHNKKHIFFQDEHDKSDVNLKLSDSLAKVNENSIPTATPTSNCIGGDLSKLMSLGNQKSPAVFERKRIDQAPGCPPETVKPVLADRTAAPPVSIAPKLVTLDSMPVKETIIKFKVLKMVNYSPVLSEQITARVISPDFTSNQLFVQILEGLSEFQSEKGKFSLDEDDMEDSVAATSEYIYLNFSDLIEPKSVQYH</sequence>
<feature type="compositionally biased region" description="Polar residues" evidence="1">
    <location>
        <begin position="186"/>
        <end position="209"/>
    </location>
</feature>
<dbReference type="EMBL" id="JAHWGI010001090">
    <property type="protein sequence ID" value="KAK3922435.1"/>
    <property type="molecule type" value="Genomic_DNA"/>
</dbReference>
<feature type="compositionally biased region" description="Basic and acidic residues" evidence="1">
    <location>
        <begin position="103"/>
        <end position="112"/>
    </location>
</feature>
<feature type="compositionally biased region" description="Basic residues" evidence="1">
    <location>
        <begin position="223"/>
        <end position="233"/>
    </location>
</feature>
<dbReference type="AlphaFoldDB" id="A0AAE1HJD0"/>
<dbReference type="Pfam" id="PF15862">
    <property type="entry name" value="Coilin_N"/>
    <property type="match status" value="1"/>
</dbReference>
<reference evidence="3" key="2">
    <citation type="journal article" date="2023" name="BMC Genomics">
        <title>Pest status, molecular evolution, and epigenetic factors derived from the genome assembly of Frankliniella fusca, a thysanopteran phytovirus vector.</title>
        <authorList>
            <person name="Catto M.A."/>
            <person name="Labadie P.E."/>
            <person name="Jacobson A.L."/>
            <person name="Kennedy G.G."/>
            <person name="Srinivasan R."/>
            <person name="Hunt B.G."/>
        </authorList>
    </citation>
    <scope>NUCLEOTIDE SEQUENCE</scope>
    <source>
        <strain evidence="3">PL_HMW_Pooled</strain>
    </source>
</reference>
<protein>
    <submittedName>
        <fullName evidence="3">Coilin</fullName>
    </submittedName>
</protein>
<feature type="region of interest" description="Disordered" evidence="1">
    <location>
        <begin position="186"/>
        <end position="251"/>
    </location>
</feature>
<keyword evidence="4" id="KW-1185">Reference proteome</keyword>
<evidence type="ECO:0000313" key="4">
    <source>
        <dbReference type="Proteomes" id="UP001219518"/>
    </source>
</evidence>
<organism evidence="3 4">
    <name type="scientific">Frankliniella fusca</name>
    <dbReference type="NCBI Taxonomy" id="407009"/>
    <lineage>
        <taxon>Eukaryota</taxon>
        <taxon>Metazoa</taxon>
        <taxon>Ecdysozoa</taxon>
        <taxon>Arthropoda</taxon>
        <taxon>Hexapoda</taxon>
        <taxon>Insecta</taxon>
        <taxon>Pterygota</taxon>
        <taxon>Neoptera</taxon>
        <taxon>Paraneoptera</taxon>
        <taxon>Thysanoptera</taxon>
        <taxon>Terebrantia</taxon>
        <taxon>Thripoidea</taxon>
        <taxon>Thripidae</taxon>
        <taxon>Frankliniella</taxon>
    </lineage>
</organism>
<evidence type="ECO:0000259" key="2">
    <source>
        <dbReference type="Pfam" id="PF15862"/>
    </source>
</evidence>
<evidence type="ECO:0000256" key="1">
    <source>
        <dbReference type="SAM" id="MobiDB-lite"/>
    </source>
</evidence>
<gene>
    <name evidence="3" type="ORF">KUF71_011904</name>
</gene>
<feature type="region of interest" description="Disordered" evidence="1">
    <location>
        <begin position="88"/>
        <end position="127"/>
    </location>
</feature>
<accession>A0AAE1HJD0</accession>